<evidence type="ECO:0000256" key="3">
    <source>
        <dbReference type="ARBA" id="ARBA00022630"/>
    </source>
</evidence>
<dbReference type="SUPFAM" id="SSF51905">
    <property type="entry name" value="FAD/NAD(P)-binding domain"/>
    <property type="match status" value="1"/>
</dbReference>
<dbReference type="InterPro" id="IPR006076">
    <property type="entry name" value="FAD-dep_OxRdtase"/>
</dbReference>
<dbReference type="PANTHER" id="PTHR13847">
    <property type="entry name" value="SARCOSINE DEHYDROGENASE-RELATED"/>
    <property type="match status" value="1"/>
</dbReference>
<keyword evidence="3" id="KW-0285">Flavoprotein</keyword>
<evidence type="ECO:0000313" key="7">
    <source>
        <dbReference type="Proteomes" id="UP001432202"/>
    </source>
</evidence>
<evidence type="ECO:0000313" key="6">
    <source>
        <dbReference type="EMBL" id="WWQ60653.1"/>
    </source>
</evidence>
<gene>
    <name evidence="6" type="ORF">V6M85_00800</name>
</gene>
<protein>
    <submittedName>
        <fullName evidence="6">FAD-dependent oxidoreductase</fullName>
        <ecNumber evidence="6">1.-.-.-</ecNumber>
    </submittedName>
</protein>
<sequence>MKVGIVGGGIVGLFTAYYLTREGIKDLVIYEKSFPGAGSIHAAGLIEPYRFDRINTINMVKKMLKYKINGATDIKEVDKLWLTELIKNLEKNPPQDAWDTLREMARFSLSEYKRLAEEKNDFDYHEDGLLELYYSHRELEKGIEEERKSPFNPKFEVMEVEGFAGGIFFPELSRISTEKFINRIIREIESNVTIVNKMVNKISEDGYINDEKYDVIVVASGIWSRYLKVPITAFKGYGYRVRGVSKLKQASVIVDYGLAISPLSDHIKITGGFDADFSNDSIRAEGFLKRAEKIVDIYYVYDLNIGFRPCSPDGFPIIGRKNNVVLATGACRLGWSYGPAIGKYASDFALSKVTDLGYISRYYHQ</sequence>
<dbReference type="RefSeq" id="WP_338601787.1">
    <property type="nucleotide sequence ID" value="NZ_CP146016.1"/>
</dbReference>
<dbReference type="GO" id="GO:0016491">
    <property type="term" value="F:oxidoreductase activity"/>
    <property type="evidence" value="ECO:0007669"/>
    <property type="project" value="UniProtKB-KW"/>
</dbReference>
<comment type="cofactor">
    <cofactor evidence="1">
        <name>FAD</name>
        <dbReference type="ChEBI" id="CHEBI:57692"/>
    </cofactor>
</comment>
<reference evidence="6 7" key="1">
    <citation type="submission" date="2024-02" db="EMBL/GenBank/DDBJ databases">
        <title>STSV induces naive adaptation in Sulfolobus.</title>
        <authorList>
            <person name="Xiang X."/>
            <person name="Song M."/>
        </authorList>
    </citation>
    <scope>NUCLEOTIDE SEQUENCE [LARGE SCALE GENOMIC DNA]</scope>
    <source>
        <strain evidence="6 7">RT2</strain>
    </source>
</reference>
<dbReference type="EMBL" id="CP146016">
    <property type="protein sequence ID" value="WWQ60653.1"/>
    <property type="molecule type" value="Genomic_DNA"/>
</dbReference>
<dbReference type="GeneID" id="89335263"/>
<evidence type="ECO:0000256" key="4">
    <source>
        <dbReference type="ARBA" id="ARBA00023002"/>
    </source>
</evidence>
<keyword evidence="7" id="KW-1185">Reference proteome</keyword>
<evidence type="ECO:0000256" key="2">
    <source>
        <dbReference type="ARBA" id="ARBA00009410"/>
    </source>
</evidence>
<proteinExistence type="inferred from homology"/>
<dbReference type="AlphaFoldDB" id="A0AAX4L0D3"/>
<feature type="domain" description="FAD dependent oxidoreductase" evidence="5">
    <location>
        <begin position="3"/>
        <end position="347"/>
    </location>
</feature>
<dbReference type="Proteomes" id="UP001432202">
    <property type="component" value="Chromosome"/>
</dbReference>
<keyword evidence="4 6" id="KW-0560">Oxidoreductase</keyword>
<name>A0AAX4L0D3_9CREN</name>
<dbReference type="PANTHER" id="PTHR13847:SF286">
    <property type="entry name" value="D-AMINO ACID DEHYDROGENASE"/>
    <property type="match status" value="1"/>
</dbReference>
<organism evidence="6 7">
    <name type="scientific">Sulfolobus tengchongensis</name>
    <dbReference type="NCBI Taxonomy" id="207809"/>
    <lineage>
        <taxon>Archaea</taxon>
        <taxon>Thermoproteota</taxon>
        <taxon>Thermoprotei</taxon>
        <taxon>Sulfolobales</taxon>
        <taxon>Sulfolobaceae</taxon>
        <taxon>Sulfolobus</taxon>
    </lineage>
</organism>
<dbReference type="InterPro" id="IPR036188">
    <property type="entry name" value="FAD/NAD-bd_sf"/>
</dbReference>
<dbReference type="EC" id="1.-.-.-" evidence="6"/>
<dbReference type="Pfam" id="PF01266">
    <property type="entry name" value="DAO"/>
    <property type="match status" value="1"/>
</dbReference>
<evidence type="ECO:0000256" key="1">
    <source>
        <dbReference type="ARBA" id="ARBA00001974"/>
    </source>
</evidence>
<dbReference type="Gene3D" id="3.30.9.10">
    <property type="entry name" value="D-Amino Acid Oxidase, subunit A, domain 2"/>
    <property type="match status" value="1"/>
</dbReference>
<dbReference type="Gene3D" id="3.50.50.60">
    <property type="entry name" value="FAD/NAD(P)-binding domain"/>
    <property type="match status" value="2"/>
</dbReference>
<evidence type="ECO:0000259" key="5">
    <source>
        <dbReference type="Pfam" id="PF01266"/>
    </source>
</evidence>
<comment type="similarity">
    <text evidence="2">Belongs to the DadA oxidoreductase family.</text>
</comment>
<accession>A0AAX4L0D3</accession>
<dbReference type="GO" id="GO:0005737">
    <property type="term" value="C:cytoplasm"/>
    <property type="evidence" value="ECO:0007669"/>
    <property type="project" value="TreeGrafter"/>
</dbReference>